<feature type="transmembrane region" description="Helical" evidence="1">
    <location>
        <begin position="64"/>
        <end position="82"/>
    </location>
</feature>
<sequence length="429" mass="48505">MIQIVFWNSLGFLFFGFIVSYVPIQLFGASGSEMGLIVSLQAFGRLLSTPLIGYLTDRVSKKKLVMVGALGRCISYIMYYLSIVLHSIPLFGAGIFTQGVLVGFFWPPFNSLVAEKSNKYFRSEAYGKRSSMIGWGSLAGSAFSFSVFTLAHHFIPDKLLIVYSPFLIFAVINIFAGLYFYRNVDEHYSFAEFKKEKIFSYNSDRNEQSELVIKNSSEGLPTQMESNKMSKKFLGAFFLLTLALMASRMNDTLAEPFLQVYLIENIIQNPTLVMLIYFPAQITSLLMAPYMGKICDRINPRVGILFLSCIGGAMTWFLIQTSSPVVFSLLLTFDFTFARANLLLMENVLSRTSQLHRGKIFGMAEWMKLLGGFFGPNIGGLVWDRVDHRAPFIISIFVEIFLVPLYWVSIFFLKPFMAEKVGKNSIIVN</sequence>
<evidence type="ECO:0000313" key="3">
    <source>
        <dbReference type="EMBL" id="UYP45257.1"/>
    </source>
</evidence>
<keyword evidence="1" id="KW-0472">Membrane</keyword>
<name>A0ABY6HP29_9ARCH</name>
<dbReference type="SUPFAM" id="SSF103473">
    <property type="entry name" value="MFS general substrate transporter"/>
    <property type="match status" value="1"/>
</dbReference>
<feature type="transmembrane region" description="Helical" evidence="1">
    <location>
        <begin position="133"/>
        <end position="155"/>
    </location>
</feature>
<dbReference type="Proteomes" id="UP001208689">
    <property type="component" value="Chromosome"/>
</dbReference>
<accession>A0ABY6HP29</accession>
<feature type="transmembrane region" description="Helical" evidence="1">
    <location>
        <begin position="270"/>
        <end position="290"/>
    </location>
</feature>
<dbReference type="InterPro" id="IPR036259">
    <property type="entry name" value="MFS_trans_sf"/>
</dbReference>
<dbReference type="Gene3D" id="1.20.1250.20">
    <property type="entry name" value="MFS general substrate transporter like domains"/>
    <property type="match status" value="2"/>
</dbReference>
<dbReference type="Pfam" id="PF07690">
    <property type="entry name" value="MFS_1"/>
    <property type="match status" value="2"/>
</dbReference>
<dbReference type="InterPro" id="IPR011701">
    <property type="entry name" value="MFS"/>
</dbReference>
<feature type="transmembrane region" description="Helical" evidence="1">
    <location>
        <begin position="5"/>
        <end position="24"/>
    </location>
</feature>
<keyword evidence="1" id="KW-0812">Transmembrane</keyword>
<feature type="transmembrane region" description="Helical" evidence="1">
    <location>
        <begin position="392"/>
        <end position="413"/>
    </location>
</feature>
<feature type="domain" description="Major facilitator superfamily (MFS) profile" evidence="2">
    <location>
        <begin position="1"/>
        <end position="421"/>
    </location>
</feature>
<dbReference type="InterPro" id="IPR020846">
    <property type="entry name" value="MFS_dom"/>
</dbReference>
<dbReference type="PANTHER" id="PTHR23518">
    <property type="entry name" value="C-METHYLTRANSFERASE"/>
    <property type="match status" value="1"/>
</dbReference>
<proteinExistence type="predicted"/>
<evidence type="ECO:0000259" key="2">
    <source>
        <dbReference type="PROSITE" id="PS50850"/>
    </source>
</evidence>
<feature type="transmembrane region" description="Helical" evidence="1">
    <location>
        <begin position="88"/>
        <end position="113"/>
    </location>
</feature>
<dbReference type="PROSITE" id="PS50850">
    <property type="entry name" value="MFS"/>
    <property type="match status" value="1"/>
</dbReference>
<dbReference type="EMBL" id="CP104013">
    <property type="protein sequence ID" value="UYP45257.1"/>
    <property type="molecule type" value="Genomic_DNA"/>
</dbReference>
<keyword evidence="1" id="KW-1133">Transmembrane helix</keyword>
<keyword evidence="4" id="KW-1185">Reference proteome</keyword>
<organism evidence="3 4">
    <name type="scientific">Candidatus Lokiarchaeum ossiferum</name>
    <dbReference type="NCBI Taxonomy" id="2951803"/>
    <lineage>
        <taxon>Archaea</taxon>
        <taxon>Promethearchaeati</taxon>
        <taxon>Promethearchaeota</taxon>
        <taxon>Promethearchaeia</taxon>
        <taxon>Promethearchaeales</taxon>
        <taxon>Promethearchaeaceae</taxon>
        <taxon>Candidatus Lokiarchaeum</taxon>
    </lineage>
</organism>
<feature type="transmembrane region" description="Helical" evidence="1">
    <location>
        <begin position="233"/>
        <end position="250"/>
    </location>
</feature>
<dbReference type="PANTHER" id="PTHR23518:SF2">
    <property type="entry name" value="MAJOR FACILITATOR SUPERFAMILY TRANSPORTER"/>
    <property type="match status" value="1"/>
</dbReference>
<gene>
    <name evidence="3" type="ORF">NEF87_001542</name>
</gene>
<protein>
    <recommendedName>
        <fullName evidence="2">Major facilitator superfamily (MFS) profile domain-containing protein</fullName>
    </recommendedName>
</protein>
<feature type="transmembrane region" description="Helical" evidence="1">
    <location>
        <begin position="302"/>
        <end position="319"/>
    </location>
</feature>
<evidence type="ECO:0000256" key="1">
    <source>
        <dbReference type="SAM" id="Phobius"/>
    </source>
</evidence>
<reference evidence="3" key="1">
    <citation type="submission" date="2022-09" db="EMBL/GenBank/DDBJ databases">
        <title>Actin cytoskeleton and complex cell architecture in an #Asgard archaeon.</title>
        <authorList>
            <person name="Ponce Toledo R.I."/>
            <person name="Schleper C."/>
            <person name="Rodrigues Oliveira T."/>
            <person name="Wollweber F."/>
            <person name="Xu J."/>
            <person name="Rittmann S."/>
            <person name="Klingl A."/>
            <person name="Pilhofer M."/>
        </authorList>
    </citation>
    <scope>NUCLEOTIDE SEQUENCE</scope>
    <source>
        <strain evidence="3">B-35</strain>
    </source>
</reference>
<feature type="transmembrane region" description="Helical" evidence="1">
    <location>
        <begin position="36"/>
        <end position="55"/>
    </location>
</feature>
<feature type="transmembrane region" description="Helical" evidence="1">
    <location>
        <begin position="161"/>
        <end position="181"/>
    </location>
</feature>
<evidence type="ECO:0000313" key="4">
    <source>
        <dbReference type="Proteomes" id="UP001208689"/>
    </source>
</evidence>